<evidence type="ECO:0000256" key="2">
    <source>
        <dbReference type="ARBA" id="ARBA00006275"/>
    </source>
</evidence>
<keyword evidence="5" id="KW-0998">Cell outer membrane</keyword>
<organism evidence="8 9">
    <name type="scientific">Hymenobacter metallicola</name>
    <dbReference type="NCBI Taxonomy" id="2563114"/>
    <lineage>
        <taxon>Bacteria</taxon>
        <taxon>Pseudomonadati</taxon>
        <taxon>Bacteroidota</taxon>
        <taxon>Cytophagia</taxon>
        <taxon>Cytophagales</taxon>
        <taxon>Hymenobacteraceae</taxon>
        <taxon>Hymenobacter</taxon>
    </lineage>
</organism>
<dbReference type="Proteomes" id="UP000298471">
    <property type="component" value="Unassembled WGS sequence"/>
</dbReference>
<name>A0A4Z0QKC9_9BACT</name>
<dbReference type="AlphaFoldDB" id="A0A4Z0QKC9"/>
<keyword evidence="3" id="KW-0732">Signal</keyword>
<evidence type="ECO:0000256" key="3">
    <source>
        <dbReference type="ARBA" id="ARBA00022729"/>
    </source>
</evidence>
<evidence type="ECO:0000256" key="4">
    <source>
        <dbReference type="ARBA" id="ARBA00023136"/>
    </source>
</evidence>
<protein>
    <submittedName>
        <fullName evidence="8">RagB/SusD family nutrient uptake outer membrane protein</fullName>
    </submittedName>
</protein>
<proteinExistence type="inferred from homology"/>
<keyword evidence="9" id="KW-1185">Reference proteome</keyword>
<comment type="similarity">
    <text evidence="2">Belongs to the SusD family.</text>
</comment>
<evidence type="ECO:0000313" key="8">
    <source>
        <dbReference type="EMBL" id="TGE29172.1"/>
    </source>
</evidence>
<dbReference type="InterPro" id="IPR012944">
    <property type="entry name" value="SusD_RagB_dom"/>
</dbReference>
<feature type="domain" description="SusD-like N-terminal" evidence="7">
    <location>
        <begin position="88"/>
        <end position="223"/>
    </location>
</feature>
<comment type="subcellular location">
    <subcellularLocation>
        <location evidence="1">Cell outer membrane</location>
    </subcellularLocation>
</comment>
<dbReference type="GO" id="GO:0009279">
    <property type="term" value="C:cell outer membrane"/>
    <property type="evidence" value="ECO:0007669"/>
    <property type="project" value="UniProtKB-SubCell"/>
</dbReference>
<gene>
    <name evidence="8" type="ORF">E5K02_06870</name>
</gene>
<dbReference type="SUPFAM" id="SSF48452">
    <property type="entry name" value="TPR-like"/>
    <property type="match status" value="1"/>
</dbReference>
<evidence type="ECO:0000259" key="6">
    <source>
        <dbReference type="Pfam" id="PF07980"/>
    </source>
</evidence>
<evidence type="ECO:0000313" key="9">
    <source>
        <dbReference type="Proteomes" id="UP000298471"/>
    </source>
</evidence>
<evidence type="ECO:0000259" key="7">
    <source>
        <dbReference type="Pfam" id="PF14322"/>
    </source>
</evidence>
<dbReference type="RefSeq" id="WP_135393349.1">
    <property type="nucleotide sequence ID" value="NZ_SRMB01000001.1"/>
</dbReference>
<accession>A0A4Z0QKC9</accession>
<dbReference type="InterPro" id="IPR011990">
    <property type="entry name" value="TPR-like_helical_dom_sf"/>
</dbReference>
<dbReference type="InterPro" id="IPR033985">
    <property type="entry name" value="SusD-like_N"/>
</dbReference>
<dbReference type="Pfam" id="PF07980">
    <property type="entry name" value="SusD_RagB"/>
    <property type="match status" value="1"/>
</dbReference>
<dbReference type="OrthoDB" id="9792139at2"/>
<dbReference type="Pfam" id="PF14322">
    <property type="entry name" value="SusD-like_3"/>
    <property type="match status" value="1"/>
</dbReference>
<reference evidence="8 9" key="1">
    <citation type="submission" date="2019-04" db="EMBL/GenBank/DDBJ databases">
        <authorList>
            <person name="Feng G."/>
            <person name="Zhang J."/>
            <person name="Zhu H."/>
        </authorList>
    </citation>
    <scope>NUCLEOTIDE SEQUENCE [LARGE SCALE GENOMIC DNA]</scope>
    <source>
        <strain evidence="8 9">9PBR-1</strain>
    </source>
</reference>
<dbReference type="PROSITE" id="PS51257">
    <property type="entry name" value="PROKAR_LIPOPROTEIN"/>
    <property type="match status" value="1"/>
</dbReference>
<dbReference type="EMBL" id="SRMB01000001">
    <property type="protein sequence ID" value="TGE29172.1"/>
    <property type="molecule type" value="Genomic_DNA"/>
</dbReference>
<comment type="caution">
    <text evidence="8">The sequence shown here is derived from an EMBL/GenBank/DDBJ whole genome shotgun (WGS) entry which is preliminary data.</text>
</comment>
<sequence length="506" mass="56814">MKSSKLLIAALTGALLTGTSSCQKDLLDTVNPNEPSSEQFWQTEQDAVRASTALYSPLQYFSTYSLGWHFATEGRSDESWTRTPALDLNQFLTFRQANTTDRSQVIWNDFYRAIFRCNQVLTKVPGIQMDETVKKRVLAQAYFVRGLCYYELGLLFGNVPLVTTLADASTRVPQGNVQQVQAQVIADMQAAKAGLPLASEWGPADKGRATRGAATAYLGKVYMQQKEWALASAQFAEIISSNQYRLVDNYQDNFTEFNENNSESIFEIQFEGSSKLPAVGVDIAGGSEGQERSQFWGPPGFGFTDVDVRPWVFREFRDRTATGAIDPRRDVSVYSAVGTPLVYGRPYTDPSRYLWRKYQNDPRPGGAFFEDFHSGINIRLVRLADVLLMQAEALNEQGQPEAALPLINQVRGRASVRVVPLTGTFTKETMRLQLRHERVTELAGEGVRWSDINRYGLLDSQEEVDKLARADHDPDFLNFVVGKNRLLPIPQTEIDIDRNLKQNPGF</sequence>
<evidence type="ECO:0000256" key="1">
    <source>
        <dbReference type="ARBA" id="ARBA00004442"/>
    </source>
</evidence>
<dbReference type="Gene3D" id="1.25.40.390">
    <property type="match status" value="1"/>
</dbReference>
<evidence type="ECO:0000256" key="5">
    <source>
        <dbReference type="ARBA" id="ARBA00023237"/>
    </source>
</evidence>
<dbReference type="CDD" id="cd08977">
    <property type="entry name" value="SusD"/>
    <property type="match status" value="1"/>
</dbReference>
<feature type="domain" description="RagB/SusD" evidence="6">
    <location>
        <begin position="372"/>
        <end position="506"/>
    </location>
</feature>
<keyword evidence="4" id="KW-0472">Membrane</keyword>